<keyword evidence="3" id="KW-1185">Reference proteome</keyword>
<dbReference type="PROSITE" id="PS51257">
    <property type="entry name" value="PROKAR_LIPOPROTEIN"/>
    <property type="match status" value="1"/>
</dbReference>
<proteinExistence type="predicted"/>
<feature type="chain" id="PRO_5038749627" evidence="1">
    <location>
        <begin position="29"/>
        <end position="177"/>
    </location>
</feature>
<gene>
    <name evidence="2" type="ORF">DDE18_14155</name>
</gene>
<organism evidence="2 3">
    <name type="scientific">Nocardioides gansuensis</name>
    <dbReference type="NCBI Taxonomy" id="2138300"/>
    <lineage>
        <taxon>Bacteria</taxon>
        <taxon>Bacillati</taxon>
        <taxon>Actinomycetota</taxon>
        <taxon>Actinomycetes</taxon>
        <taxon>Propionibacteriales</taxon>
        <taxon>Nocardioidaceae</taxon>
        <taxon>Nocardioides</taxon>
    </lineage>
</organism>
<dbReference type="Proteomes" id="UP000246018">
    <property type="component" value="Unassembled WGS sequence"/>
</dbReference>
<reference evidence="2 3" key="1">
    <citation type="submission" date="2018-04" db="EMBL/GenBank/DDBJ databases">
        <title>Genome of Nocardioides gansuensis WSJ-1.</title>
        <authorList>
            <person name="Wu S."/>
            <person name="Wang G."/>
        </authorList>
    </citation>
    <scope>NUCLEOTIDE SEQUENCE [LARGE SCALE GENOMIC DNA]</scope>
    <source>
        <strain evidence="2 3">WSJ-1</strain>
    </source>
</reference>
<feature type="signal peptide" evidence="1">
    <location>
        <begin position="1"/>
        <end position="28"/>
    </location>
</feature>
<evidence type="ECO:0000256" key="1">
    <source>
        <dbReference type="SAM" id="SignalP"/>
    </source>
</evidence>
<protein>
    <submittedName>
        <fullName evidence="2">Uncharacterized protein</fullName>
    </submittedName>
</protein>
<sequence length="177" mass="18724">MLPMARTLLGVALALAVLAALTSCSLDASGDDESGGGESAGGEAKEFKAEMDSLARELLPDLVEAIGSRPEELEARFIERGGFGVWDYQAGSTWEVKGEPRLDKVEQVLTDHGMPVERPGTTSDITATQGNVRVSVSWDEGAAISTATLEFNTLDAAGGDDEYAEQAPPTDYLGFLR</sequence>
<name>A0A2T8F813_9ACTN</name>
<keyword evidence="1" id="KW-0732">Signal</keyword>
<accession>A0A2T8F813</accession>
<dbReference type="AlphaFoldDB" id="A0A2T8F813"/>
<evidence type="ECO:0000313" key="3">
    <source>
        <dbReference type="Proteomes" id="UP000246018"/>
    </source>
</evidence>
<evidence type="ECO:0000313" key="2">
    <source>
        <dbReference type="EMBL" id="PVG81861.1"/>
    </source>
</evidence>
<dbReference type="EMBL" id="QDGZ01000006">
    <property type="protein sequence ID" value="PVG81861.1"/>
    <property type="molecule type" value="Genomic_DNA"/>
</dbReference>
<comment type="caution">
    <text evidence="2">The sequence shown here is derived from an EMBL/GenBank/DDBJ whole genome shotgun (WGS) entry which is preliminary data.</text>
</comment>